<evidence type="ECO:0000259" key="11">
    <source>
        <dbReference type="Pfam" id="PF13193"/>
    </source>
</evidence>
<feature type="compositionally biased region" description="Basic and acidic residues" evidence="9">
    <location>
        <begin position="248"/>
        <end position="257"/>
    </location>
</feature>
<dbReference type="PROSITE" id="PS00455">
    <property type="entry name" value="AMP_BINDING"/>
    <property type="match status" value="1"/>
</dbReference>
<dbReference type="FunFam" id="3.30.300.30:FF:000008">
    <property type="entry name" value="2,3-dihydroxybenzoate-AMP ligase"/>
    <property type="match status" value="1"/>
</dbReference>
<name>A0A4W2FC13_BOBOX</name>
<evidence type="ECO:0000256" key="9">
    <source>
        <dbReference type="SAM" id="MobiDB-lite"/>
    </source>
</evidence>
<dbReference type="PANTHER" id="PTHR43201">
    <property type="entry name" value="ACYL-COA SYNTHETASE"/>
    <property type="match status" value="1"/>
</dbReference>
<dbReference type="GO" id="GO:0006631">
    <property type="term" value="P:fatty acid metabolic process"/>
    <property type="evidence" value="ECO:0007669"/>
    <property type="project" value="TreeGrafter"/>
</dbReference>
<dbReference type="Gene3D" id="2.30.38.10">
    <property type="entry name" value="Luciferase, Domain 3"/>
    <property type="match status" value="1"/>
</dbReference>
<feature type="region of interest" description="Disordered" evidence="9">
    <location>
        <begin position="183"/>
        <end position="223"/>
    </location>
</feature>
<sequence length="789" mass="85518">MPRATGNRDGRLTLGMWGYQLEPLLKLTSILSQYLGPPGALHPLSQLPPLPRGPSPPAGISGNAGSPGFRPATRGGRGGGRPTRDPPPLRANTARGRETGGVAGSGRGAVAGSDLAAQLAAPPRNQQSLAPPNPGPWWLGRETCLGQRPWTPDPEGNQGNSPRVGVGGGGLRVQGMVAREQALPPCLSRPRLAPPRPPGTESSETHRQRRPSRLPARSALAPPQRTLKVFSGWDAGVASHGCLRRDAARREAVRPEPEGAGGPGRPLPGLAGSEVVGRPSSQVDKAASGLLSIGLRKGDRLGMWGPNSYAWVLMQLATAQAGIILVSVNPAYQAMELEYALKKVGCKALVFPKQFKTQQYYNILKQICPEVEKAQPGALKSQRLPDLTTVISVDAHLPGTLLLDEVVAAGSQEQNLTRLRHTQQFLSCHDPINIQFTSGTTGSPKGATLSHYNIVNNANMIGQRLRLHQKTPEESRVVLPSPLYHCLGSVGGTMVSLMHGVTLILCSPVFEGKKTLEAISRERGCFLYGTPTMFVDVLNQPDFSSYDISTMRGGVIAGSPAPPELIRAIINKLNMKELVVAYGTTENSPVTFMNFTEDTVEQKAESVGRVMPHTEAQIVNTETGTLTELNTPGELCIRGYCVMLGYWGEPQKTEEAIGQDKWYRTGDIAMMDEQGFCKIVGRSKDMIIRGGENIYPAELEDFFHTHPQVQEVQVVGVKDDRMGEEICACIRLKEGEKTTAEEIKAFCKGKISHFKIPRYIVFVTNYPLTVSGKIQKFKLREQMEQHLNL</sequence>
<feature type="region of interest" description="Disordered" evidence="9">
    <location>
        <begin position="121"/>
        <end position="170"/>
    </location>
</feature>
<dbReference type="GeneTree" id="ENSGT00940000156830"/>
<comment type="catalytic activity">
    <reaction evidence="8">
        <text>a medium-chain fatty acid + ATP + CoA = a medium-chain fatty acyl-CoA + AMP + diphosphate</text>
        <dbReference type="Rhea" id="RHEA:48340"/>
        <dbReference type="ChEBI" id="CHEBI:30616"/>
        <dbReference type="ChEBI" id="CHEBI:33019"/>
        <dbReference type="ChEBI" id="CHEBI:57287"/>
        <dbReference type="ChEBI" id="CHEBI:59558"/>
        <dbReference type="ChEBI" id="CHEBI:90546"/>
        <dbReference type="ChEBI" id="CHEBI:456215"/>
        <dbReference type="EC" id="6.2.1.2"/>
    </reaction>
</comment>
<dbReference type="FunFam" id="3.40.50.12780:FF:000003">
    <property type="entry name" value="Long-chain-fatty-acid--CoA ligase FadD"/>
    <property type="match status" value="1"/>
</dbReference>
<accession>A0A4W2FC13</accession>
<dbReference type="InterPro" id="IPR000873">
    <property type="entry name" value="AMP-dep_synth/lig_dom"/>
</dbReference>
<dbReference type="Pfam" id="PF13193">
    <property type="entry name" value="AMP-binding_C"/>
    <property type="match status" value="1"/>
</dbReference>
<evidence type="ECO:0000256" key="4">
    <source>
        <dbReference type="ARBA" id="ARBA00037247"/>
    </source>
</evidence>
<evidence type="ECO:0000313" key="13">
    <source>
        <dbReference type="Proteomes" id="UP000429181"/>
    </source>
</evidence>
<evidence type="ECO:0000259" key="10">
    <source>
        <dbReference type="Pfam" id="PF00501"/>
    </source>
</evidence>
<feature type="region of interest" description="Disordered" evidence="9">
    <location>
        <begin position="43"/>
        <end position="109"/>
    </location>
</feature>
<feature type="domain" description="AMP-binding enzyme C-terminal" evidence="11">
    <location>
        <begin position="698"/>
        <end position="773"/>
    </location>
</feature>
<dbReference type="AlphaFoldDB" id="A0A4W2FC13"/>
<gene>
    <name evidence="12" type="primary">ACSF2</name>
</gene>
<keyword evidence="2" id="KW-0436">Ligase</keyword>
<protein>
    <recommendedName>
        <fullName evidence="6">Medium-chain acyl-CoA ligase ACSF2, mitochondrial</fullName>
        <ecNumber evidence="5">6.2.1.2</ecNumber>
    </recommendedName>
</protein>
<proteinExistence type="inferred from homology"/>
<dbReference type="Gene3D" id="3.40.50.980">
    <property type="match status" value="2"/>
</dbReference>
<feature type="domain" description="AMP-dependent synthetase/ligase" evidence="10">
    <location>
        <begin position="282"/>
        <end position="647"/>
    </location>
</feature>
<evidence type="ECO:0000256" key="8">
    <source>
        <dbReference type="ARBA" id="ARBA00048277"/>
    </source>
</evidence>
<evidence type="ECO:0000256" key="5">
    <source>
        <dbReference type="ARBA" id="ARBA00039009"/>
    </source>
</evidence>
<dbReference type="InterPro" id="IPR045851">
    <property type="entry name" value="AMP-bd_C_sf"/>
</dbReference>
<keyword evidence="3" id="KW-0443">Lipid metabolism</keyword>
<organism evidence="12 13">
    <name type="scientific">Bos indicus x Bos taurus</name>
    <name type="common">Hybrid cattle</name>
    <dbReference type="NCBI Taxonomy" id="30522"/>
    <lineage>
        <taxon>Eukaryota</taxon>
        <taxon>Metazoa</taxon>
        <taxon>Chordata</taxon>
        <taxon>Craniata</taxon>
        <taxon>Vertebrata</taxon>
        <taxon>Euteleostomi</taxon>
        <taxon>Mammalia</taxon>
        <taxon>Eutheria</taxon>
        <taxon>Laurasiatheria</taxon>
        <taxon>Artiodactyla</taxon>
        <taxon>Ruminantia</taxon>
        <taxon>Pecora</taxon>
        <taxon>Bovidae</taxon>
        <taxon>Bovinae</taxon>
        <taxon>Bos</taxon>
    </lineage>
</organism>
<evidence type="ECO:0000256" key="2">
    <source>
        <dbReference type="ARBA" id="ARBA00022598"/>
    </source>
</evidence>
<comment type="similarity">
    <text evidence="1">Belongs to the ATP-dependent AMP-binding enzyme family.</text>
</comment>
<dbReference type="Gene3D" id="3.30.300.30">
    <property type="match status" value="1"/>
</dbReference>
<dbReference type="EC" id="6.2.1.2" evidence="5"/>
<reference evidence="12" key="2">
    <citation type="submission" date="2025-08" db="UniProtKB">
        <authorList>
            <consortium name="Ensembl"/>
        </authorList>
    </citation>
    <scope>IDENTIFICATION</scope>
</reference>
<feature type="region of interest" description="Disordered" evidence="9">
    <location>
        <begin position="248"/>
        <end position="281"/>
    </location>
</feature>
<feature type="compositionally biased region" description="Pro residues" evidence="9">
    <location>
        <begin position="46"/>
        <end position="57"/>
    </location>
</feature>
<feature type="compositionally biased region" description="Gly residues" evidence="9">
    <location>
        <begin position="99"/>
        <end position="109"/>
    </location>
</feature>
<dbReference type="Ensembl" id="ENSBIXT00005011438.1">
    <property type="protein sequence ID" value="ENSBIXP00005002845.1"/>
    <property type="gene ID" value="ENSBIXG00005009154.1"/>
</dbReference>
<evidence type="ECO:0000256" key="1">
    <source>
        <dbReference type="ARBA" id="ARBA00006432"/>
    </source>
</evidence>
<dbReference type="PANTHER" id="PTHR43201:SF5">
    <property type="entry name" value="MEDIUM-CHAIN ACYL-COA LIGASE ACSF2, MITOCHONDRIAL"/>
    <property type="match status" value="1"/>
</dbReference>
<evidence type="ECO:0000256" key="7">
    <source>
        <dbReference type="ARBA" id="ARBA00047319"/>
    </source>
</evidence>
<dbReference type="GO" id="GO:0031956">
    <property type="term" value="F:medium-chain fatty acid-CoA ligase activity"/>
    <property type="evidence" value="ECO:0007669"/>
    <property type="project" value="UniProtKB-EC"/>
</dbReference>
<dbReference type="Pfam" id="PF00501">
    <property type="entry name" value="AMP-binding"/>
    <property type="match status" value="1"/>
</dbReference>
<evidence type="ECO:0000313" key="12">
    <source>
        <dbReference type="Ensembl" id="ENSBIXP00005002845.1"/>
    </source>
</evidence>
<evidence type="ECO:0000256" key="3">
    <source>
        <dbReference type="ARBA" id="ARBA00023098"/>
    </source>
</evidence>
<dbReference type="InterPro" id="IPR025110">
    <property type="entry name" value="AMP-bd_C"/>
</dbReference>
<reference evidence="12 13" key="1">
    <citation type="submission" date="2018-11" db="EMBL/GenBank/DDBJ databases">
        <title>Haplotype-resolved cattle genomes.</title>
        <authorList>
            <person name="Low W.Y."/>
            <person name="Tearle R."/>
            <person name="Bickhart D.M."/>
            <person name="Rosen B.D."/>
            <person name="Koren S."/>
            <person name="Rhie A."/>
            <person name="Hiendleder S."/>
            <person name="Phillippy A.M."/>
            <person name="Smith T.P.L."/>
            <person name="Williams J.L."/>
        </authorList>
    </citation>
    <scope>NUCLEOTIDE SEQUENCE [LARGE SCALE GENOMIC DNA]</scope>
</reference>
<dbReference type="Proteomes" id="UP000429181">
    <property type="component" value="Chromosome 19"/>
</dbReference>
<evidence type="ECO:0000256" key="6">
    <source>
        <dbReference type="ARBA" id="ARBA00039638"/>
    </source>
</evidence>
<comment type="function">
    <text evidence="4">Acyl-CoA synthases catalyze the initial reaction in fatty acid metabolism, by forming a thioester with CoA. Has some preference toward medium-chain substrates. Plays a role in adipocyte differentiation.</text>
</comment>
<dbReference type="SUPFAM" id="SSF56801">
    <property type="entry name" value="Acetyl-CoA synthetase-like"/>
    <property type="match status" value="1"/>
</dbReference>
<comment type="catalytic activity">
    <reaction evidence="7">
        <text>octanoate + ATP + CoA = octanoyl-CoA + AMP + diphosphate</text>
        <dbReference type="Rhea" id="RHEA:33631"/>
        <dbReference type="ChEBI" id="CHEBI:25646"/>
        <dbReference type="ChEBI" id="CHEBI:30616"/>
        <dbReference type="ChEBI" id="CHEBI:33019"/>
        <dbReference type="ChEBI" id="CHEBI:57287"/>
        <dbReference type="ChEBI" id="CHEBI:57386"/>
        <dbReference type="ChEBI" id="CHEBI:456215"/>
    </reaction>
</comment>
<dbReference type="CDD" id="cd05917">
    <property type="entry name" value="FACL_like_2"/>
    <property type="match status" value="1"/>
</dbReference>
<dbReference type="InterPro" id="IPR020845">
    <property type="entry name" value="AMP-binding_CS"/>
</dbReference>